<protein>
    <submittedName>
        <fullName evidence="1">Uncharacterized protein</fullName>
    </submittedName>
</protein>
<keyword evidence="2" id="KW-1185">Reference proteome</keyword>
<feature type="non-terminal residue" evidence="1">
    <location>
        <position position="1"/>
    </location>
</feature>
<name>A0A4S8LA56_DENBC</name>
<reference evidence="1 2" key="1">
    <citation type="journal article" date="2019" name="Nat. Ecol. Evol.">
        <title>Megaphylogeny resolves global patterns of mushroom evolution.</title>
        <authorList>
            <person name="Varga T."/>
            <person name="Krizsan K."/>
            <person name="Foldi C."/>
            <person name="Dima B."/>
            <person name="Sanchez-Garcia M."/>
            <person name="Sanchez-Ramirez S."/>
            <person name="Szollosi G.J."/>
            <person name="Szarkandi J.G."/>
            <person name="Papp V."/>
            <person name="Albert L."/>
            <person name="Andreopoulos W."/>
            <person name="Angelini C."/>
            <person name="Antonin V."/>
            <person name="Barry K.W."/>
            <person name="Bougher N.L."/>
            <person name="Buchanan P."/>
            <person name="Buyck B."/>
            <person name="Bense V."/>
            <person name="Catcheside P."/>
            <person name="Chovatia M."/>
            <person name="Cooper J."/>
            <person name="Damon W."/>
            <person name="Desjardin D."/>
            <person name="Finy P."/>
            <person name="Geml J."/>
            <person name="Haridas S."/>
            <person name="Hughes K."/>
            <person name="Justo A."/>
            <person name="Karasinski D."/>
            <person name="Kautmanova I."/>
            <person name="Kiss B."/>
            <person name="Kocsube S."/>
            <person name="Kotiranta H."/>
            <person name="LaButti K.M."/>
            <person name="Lechner B.E."/>
            <person name="Liimatainen K."/>
            <person name="Lipzen A."/>
            <person name="Lukacs Z."/>
            <person name="Mihaltcheva S."/>
            <person name="Morgado L.N."/>
            <person name="Niskanen T."/>
            <person name="Noordeloos M.E."/>
            <person name="Ohm R.A."/>
            <person name="Ortiz-Santana B."/>
            <person name="Ovrebo C."/>
            <person name="Racz N."/>
            <person name="Riley R."/>
            <person name="Savchenko A."/>
            <person name="Shiryaev A."/>
            <person name="Soop K."/>
            <person name="Spirin V."/>
            <person name="Szebenyi C."/>
            <person name="Tomsovsky M."/>
            <person name="Tulloss R.E."/>
            <person name="Uehling J."/>
            <person name="Grigoriev I.V."/>
            <person name="Vagvolgyi C."/>
            <person name="Papp T."/>
            <person name="Martin F.M."/>
            <person name="Miettinen O."/>
            <person name="Hibbett D.S."/>
            <person name="Nagy L.G."/>
        </authorList>
    </citation>
    <scope>NUCLEOTIDE SEQUENCE [LARGE SCALE GENOMIC DNA]</scope>
    <source>
        <strain evidence="1 2">CBS 962.96</strain>
    </source>
</reference>
<dbReference type="AlphaFoldDB" id="A0A4S8LA56"/>
<dbReference type="EMBL" id="ML179535">
    <property type="protein sequence ID" value="THU85674.1"/>
    <property type="molecule type" value="Genomic_DNA"/>
</dbReference>
<gene>
    <name evidence="1" type="ORF">K435DRAFT_632504</name>
</gene>
<dbReference type="Proteomes" id="UP000297245">
    <property type="component" value="Unassembled WGS sequence"/>
</dbReference>
<dbReference type="OrthoDB" id="3245961at2759"/>
<feature type="non-terminal residue" evidence="1">
    <location>
        <position position="86"/>
    </location>
</feature>
<dbReference type="Gene3D" id="1.10.340.70">
    <property type="match status" value="1"/>
</dbReference>
<organism evidence="1 2">
    <name type="scientific">Dendrothele bispora (strain CBS 962.96)</name>
    <dbReference type="NCBI Taxonomy" id="1314807"/>
    <lineage>
        <taxon>Eukaryota</taxon>
        <taxon>Fungi</taxon>
        <taxon>Dikarya</taxon>
        <taxon>Basidiomycota</taxon>
        <taxon>Agaricomycotina</taxon>
        <taxon>Agaricomycetes</taxon>
        <taxon>Agaricomycetidae</taxon>
        <taxon>Agaricales</taxon>
        <taxon>Agaricales incertae sedis</taxon>
        <taxon>Dendrothele</taxon>
    </lineage>
</organism>
<evidence type="ECO:0000313" key="2">
    <source>
        <dbReference type="Proteomes" id="UP000297245"/>
    </source>
</evidence>
<sequence length="86" mass="9543">SILISLSAKELGEWLEAYQSDPVFAEVLARLTLRSGGEDSSYFKGDNGLLYFEDWHGNNKLCVPQGLRSRIMGEIHNTKTESAHSG</sequence>
<accession>A0A4S8LA56</accession>
<evidence type="ECO:0000313" key="1">
    <source>
        <dbReference type="EMBL" id="THU85674.1"/>
    </source>
</evidence>
<proteinExistence type="predicted"/>